<feature type="domain" description="TNase-like" evidence="5">
    <location>
        <begin position="66"/>
        <end position="189"/>
    </location>
</feature>
<evidence type="ECO:0000256" key="2">
    <source>
        <dbReference type="ARBA" id="ARBA00022759"/>
    </source>
</evidence>
<dbReference type="Gene3D" id="2.40.50.90">
    <property type="match status" value="1"/>
</dbReference>
<dbReference type="EMBL" id="FOIA01000021">
    <property type="protein sequence ID" value="SET33819.1"/>
    <property type="molecule type" value="Genomic_DNA"/>
</dbReference>
<sequence length="281" mass="32563">MMNFKRALLFSCALLVILCLKIPTALGAEIFRSEDASGKVTYSDKATDGARPVQLPDRTYRHLHQVKKVYDGDTIILENGKRVRLLGINTPEIESRYRAGEPGGKMAKVWLQERLQGRKVYLEYDLEKQDKYKRLLAHLFMSDGTHINLELIKNGLAFVNIIPPNLRHAAQFERAQNLAEQHNLGIWGMARYRARALSTIATDNRGWRRYTGVPRTIQQKKKFTYLVFTDEFSIRIDNNHIDHFHDLTDYLGKTVEVRGWVSRRSKKYSIQIRHPSALIRL</sequence>
<evidence type="ECO:0000259" key="5">
    <source>
        <dbReference type="PROSITE" id="PS50830"/>
    </source>
</evidence>
<dbReference type="RefSeq" id="WP_256207554.1">
    <property type="nucleotide sequence ID" value="NZ_FOIA01000021.1"/>
</dbReference>
<dbReference type="Pfam" id="PF13511">
    <property type="entry name" value="DUF4124"/>
    <property type="match status" value="1"/>
</dbReference>
<reference evidence="7" key="1">
    <citation type="submission" date="2016-10" db="EMBL/GenBank/DDBJ databases">
        <authorList>
            <person name="Varghese N."/>
            <person name="Submissions S."/>
        </authorList>
    </citation>
    <scope>NUCLEOTIDE SEQUENCE [LARGE SCALE GENOMIC DNA]</scope>
    <source>
        <strain evidence="7">Nm71</strain>
    </source>
</reference>
<dbReference type="PROSITE" id="PS50830">
    <property type="entry name" value="TNASE_3"/>
    <property type="match status" value="1"/>
</dbReference>
<evidence type="ECO:0000256" key="4">
    <source>
        <dbReference type="SAM" id="SignalP"/>
    </source>
</evidence>
<keyword evidence="7" id="KW-1185">Reference proteome</keyword>
<keyword evidence="2" id="KW-0255">Endonuclease</keyword>
<feature type="chain" id="PRO_5011611715" description="TNase-like domain-containing protein" evidence="4">
    <location>
        <begin position="28"/>
        <end position="281"/>
    </location>
</feature>
<dbReference type="GO" id="GO:0004519">
    <property type="term" value="F:endonuclease activity"/>
    <property type="evidence" value="ECO:0007669"/>
    <property type="project" value="UniProtKB-KW"/>
</dbReference>
<keyword evidence="4" id="KW-0732">Signal</keyword>
<dbReference type="Proteomes" id="UP000199345">
    <property type="component" value="Unassembled WGS sequence"/>
</dbReference>
<dbReference type="InterPro" id="IPR035437">
    <property type="entry name" value="SNase_OB-fold_sf"/>
</dbReference>
<dbReference type="InterPro" id="IPR016071">
    <property type="entry name" value="Staphylococal_nuclease_OB-fold"/>
</dbReference>
<evidence type="ECO:0000256" key="3">
    <source>
        <dbReference type="ARBA" id="ARBA00022801"/>
    </source>
</evidence>
<dbReference type="SMART" id="SM00318">
    <property type="entry name" value="SNc"/>
    <property type="match status" value="1"/>
</dbReference>
<protein>
    <recommendedName>
        <fullName evidence="5">TNase-like domain-containing protein</fullName>
    </recommendedName>
</protein>
<keyword evidence="3" id="KW-0378">Hydrolase</keyword>
<dbReference type="PANTHER" id="PTHR12302:SF3">
    <property type="entry name" value="SERINE_THREONINE-PROTEIN KINASE 31"/>
    <property type="match status" value="1"/>
</dbReference>
<dbReference type="PANTHER" id="PTHR12302">
    <property type="entry name" value="EBNA2 BINDING PROTEIN P100"/>
    <property type="match status" value="1"/>
</dbReference>
<dbReference type="GO" id="GO:0016787">
    <property type="term" value="F:hydrolase activity"/>
    <property type="evidence" value="ECO:0007669"/>
    <property type="project" value="UniProtKB-KW"/>
</dbReference>
<evidence type="ECO:0000313" key="7">
    <source>
        <dbReference type="Proteomes" id="UP000199345"/>
    </source>
</evidence>
<dbReference type="InterPro" id="IPR025392">
    <property type="entry name" value="DUF4124"/>
</dbReference>
<name>A0A1I0DNN2_9PROT</name>
<accession>A0A1I0DNN2</accession>
<organism evidence="6 7">
    <name type="scientific">Nitrosomonas marina</name>
    <dbReference type="NCBI Taxonomy" id="917"/>
    <lineage>
        <taxon>Bacteria</taxon>
        <taxon>Pseudomonadati</taxon>
        <taxon>Pseudomonadota</taxon>
        <taxon>Betaproteobacteria</taxon>
        <taxon>Nitrosomonadales</taxon>
        <taxon>Nitrosomonadaceae</taxon>
        <taxon>Nitrosomonas</taxon>
    </lineage>
</organism>
<proteinExistence type="predicted"/>
<evidence type="ECO:0000256" key="1">
    <source>
        <dbReference type="ARBA" id="ARBA00022722"/>
    </source>
</evidence>
<keyword evidence="1" id="KW-0540">Nuclease</keyword>
<dbReference type="AlphaFoldDB" id="A0A1I0DNN2"/>
<feature type="signal peptide" evidence="4">
    <location>
        <begin position="1"/>
        <end position="27"/>
    </location>
</feature>
<dbReference type="SUPFAM" id="SSF50199">
    <property type="entry name" value="Staphylococcal nuclease"/>
    <property type="match status" value="1"/>
</dbReference>
<evidence type="ECO:0000313" key="6">
    <source>
        <dbReference type="EMBL" id="SET33819.1"/>
    </source>
</evidence>
<dbReference type="Pfam" id="PF00565">
    <property type="entry name" value="SNase"/>
    <property type="match status" value="1"/>
</dbReference>
<gene>
    <name evidence="6" type="ORF">SAMN05216326_12125</name>
</gene>